<proteinExistence type="inferred from homology"/>
<dbReference type="GO" id="GO:0051457">
    <property type="term" value="P:maintenance of protein location in nucleus"/>
    <property type="evidence" value="ECO:0007669"/>
    <property type="project" value="TreeGrafter"/>
</dbReference>
<dbReference type="Gene3D" id="1.20.1520.10">
    <property type="entry name" value="ADP-ribosylation factor-like 2-binding protein, domain"/>
    <property type="match status" value="1"/>
</dbReference>
<evidence type="ECO:0000256" key="13">
    <source>
        <dbReference type="SAM" id="MobiDB-lite"/>
    </source>
</evidence>
<evidence type="ECO:0000256" key="10">
    <source>
        <dbReference type="ARBA" id="ARBA00023242"/>
    </source>
</evidence>
<reference evidence="15" key="1">
    <citation type="submission" date="2021-02" db="EMBL/GenBank/DDBJ databases">
        <authorList>
            <person name="Nowell W R."/>
        </authorList>
    </citation>
    <scope>NUCLEOTIDE SEQUENCE</scope>
    <source>
        <strain evidence="15">Ploen Becks lab</strain>
    </source>
</reference>
<dbReference type="OrthoDB" id="302784at2759"/>
<organism evidence="15 16">
    <name type="scientific">Brachionus calyciflorus</name>
    <dbReference type="NCBI Taxonomy" id="104777"/>
    <lineage>
        <taxon>Eukaryota</taxon>
        <taxon>Metazoa</taxon>
        <taxon>Spiralia</taxon>
        <taxon>Gnathifera</taxon>
        <taxon>Rotifera</taxon>
        <taxon>Eurotatoria</taxon>
        <taxon>Monogononta</taxon>
        <taxon>Pseudotrocha</taxon>
        <taxon>Ploima</taxon>
        <taxon>Brachionidae</taxon>
        <taxon>Brachionus</taxon>
    </lineage>
</organism>
<dbReference type="EMBL" id="CAJNOC010000155">
    <property type="protein sequence ID" value="CAF0720357.1"/>
    <property type="molecule type" value="Genomic_DNA"/>
</dbReference>
<comment type="caution">
    <text evidence="15">The sequence shown here is derived from an EMBL/GenBank/DDBJ whole genome shotgun (WGS) entry which is preliminary data.</text>
</comment>
<keyword evidence="7 12" id="KW-0969">Cilium</keyword>
<protein>
    <recommendedName>
        <fullName evidence="5 12">ADP-ribosylation factor-like protein 2-binding protein</fullName>
        <shortName evidence="12">ARF-like 2-binding protein</shortName>
    </recommendedName>
</protein>
<dbReference type="PANTHER" id="PTHR15487:SF4">
    <property type="entry name" value="ADP-RIBOSYLATION FACTOR-LIKE PROTEIN 2-BINDING PROTEIN"/>
    <property type="match status" value="1"/>
</dbReference>
<gene>
    <name evidence="15" type="ORF">OXX778_LOCUS2104</name>
</gene>
<evidence type="ECO:0000256" key="4">
    <source>
        <dbReference type="ARBA" id="ARBA00009880"/>
    </source>
</evidence>
<feature type="domain" description="BART" evidence="14">
    <location>
        <begin position="28"/>
        <end position="140"/>
    </location>
</feature>
<name>A0A813MF10_9BILA</name>
<evidence type="ECO:0000256" key="1">
    <source>
        <dbReference type="ARBA" id="ARBA00004120"/>
    </source>
</evidence>
<feature type="region of interest" description="Disordered" evidence="13">
    <location>
        <begin position="160"/>
        <end position="188"/>
    </location>
</feature>
<evidence type="ECO:0000256" key="8">
    <source>
        <dbReference type="ARBA" id="ARBA00023128"/>
    </source>
</evidence>
<accession>A0A813MF10</accession>
<evidence type="ECO:0000313" key="16">
    <source>
        <dbReference type="Proteomes" id="UP000663879"/>
    </source>
</evidence>
<keyword evidence="16" id="KW-1185">Reference proteome</keyword>
<evidence type="ECO:0000256" key="7">
    <source>
        <dbReference type="ARBA" id="ARBA00023069"/>
    </source>
</evidence>
<dbReference type="Proteomes" id="UP000663879">
    <property type="component" value="Unassembled WGS sequence"/>
</dbReference>
<evidence type="ECO:0000313" key="15">
    <source>
        <dbReference type="EMBL" id="CAF0720357.1"/>
    </source>
</evidence>
<evidence type="ECO:0000256" key="3">
    <source>
        <dbReference type="ARBA" id="ARBA00004300"/>
    </source>
</evidence>
<comment type="subcellular location">
    <subcellularLocation>
        <location evidence="1 12">Cytoplasm</location>
        <location evidence="1 12">Cytoskeleton</location>
        <location evidence="1 12">Cilium basal body</location>
    </subcellularLocation>
    <subcellularLocation>
        <location evidence="3 12">Cytoplasm</location>
        <location evidence="3 12">Cytoskeleton</location>
        <location evidence="3 12">Microtubule organizing center</location>
        <location evidence="3 12">Centrosome</location>
    </subcellularLocation>
    <subcellularLocation>
        <location evidence="12">Cytoplasm</location>
    </subcellularLocation>
    <subcellularLocation>
        <location evidence="2 12">Nucleus</location>
    </subcellularLocation>
    <subcellularLocation>
        <location evidence="12">Mitochondrion intermembrane space</location>
    </subcellularLocation>
</comment>
<dbReference type="Pfam" id="PF11527">
    <property type="entry name" value="ARL2_Bind_BART"/>
    <property type="match status" value="1"/>
</dbReference>
<dbReference type="GO" id="GO:0005758">
    <property type="term" value="C:mitochondrial intermembrane space"/>
    <property type="evidence" value="ECO:0007669"/>
    <property type="project" value="UniProtKB-SubCell"/>
</dbReference>
<keyword evidence="6 12" id="KW-0963">Cytoplasm</keyword>
<dbReference type="GO" id="GO:0005634">
    <property type="term" value="C:nucleus"/>
    <property type="evidence" value="ECO:0007669"/>
    <property type="project" value="UniProtKB-SubCell"/>
</dbReference>
<dbReference type="InterPro" id="IPR023379">
    <property type="entry name" value="BART_dom"/>
</dbReference>
<keyword evidence="10 12" id="KW-0539">Nucleus</keyword>
<sequence>MSSIVQDLNLEEEDILVAKSVNAADSRFDLITGTIEDIITETKFQQIQNEFLDKNYKHFEDSEENKLIYTTIHKEYINLVEKYLETQLKKRIENFSMDQYMNELMSRRDELDGEIFEILLTFEDFLEFKELMLSHKASKEGRNLDLSSCLCVQSINFGSNSNSKPSNSKTKTPLLDKTQVDHMDSDQD</sequence>
<evidence type="ECO:0000256" key="6">
    <source>
        <dbReference type="ARBA" id="ARBA00022490"/>
    </source>
</evidence>
<dbReference type="InterPro" id="IPR038849">
    <property type="entry name" value="ARL2BP"/>
</dbReference>
<keyword evidence="9 12" id="KW-0206">Cytoskeleton</keyword>
<evidence type="ECO:0000256" key="12">
    <source>
        <dbReference type="RuleBase" id="RU367099"/>
    </source>
</evidence>
<dbReference type="GO" id="GO:0005813">
    <property type="term" value="C:centrosome"/>
    <property type="evidence" value="ECO:0007669"/>
    <property type="project" value="UniProtKB-SubCell"/>
</dbReference>
<evidence type="ECO:0000256" key="5">
    <source>
        <dbReference type="ARBA" id="ARBA00014849"/>
    </source>
</evidence>
<dbReference type="AlphaFoldDB" id="A0A813MF10"/>
<feature type="compositionally biased region" description="Basic and acidic residues" evidence="13">
    <location>
        <begin position="178"/>
        <end position="188"/>
    </location>
</feature>
<evidence type="ECO:0000256" key="2">
    <source>
        <dbReference type="ARBA" id="ARBA00004123"/>
    </source>
</evidence>
<evidence type="ECO:0000259" key="14">
    <source>
        <dbReference type="Pfam" id="PF11527"/>
    </source>
</evidence>
<keyword evidence="8 12" id="KW-0496">Mitochondrion</keyword>
<comment type="function">
    <text evidence="12">Plays a role as an effector of the ADP-ribosylation factor-like protein 2, ARL2.</text>
</comment>
<keyword evidence="11 12" id="KW-0966">Cell projection</keyword>
<evidence type="ECO:0000256" key="9">
    <source>
        <dbReference type="ARBA" id="ARBA00023212"/>
    </source>
</evidence>
<evidence type="ECO:0000256" key="11">
    <source>
        <dbReference type="ARBA" id="ARBA00023273"/>
    </source>
</evidence>
<dbReference type="InterPro" id="IPR042541">
    <property type="entry name" value="BART_sf"/>
</dbReference>
<dbReference type="GO" id="GO:0005929">
    <property type="term" value="C:cilium"/>
    <property type="evidence" value="ECO:0007669"/>
    <property type="project" value="UniProtKB-UniRule"/>
</dbReference>
<dbReference type="PANTHER" id="PTHR15487">
    <property type="entry name" value="ADP-RIBOSYLATION FACTOR-LIKE PROTEIN 2-BINDING PROTEIN"/>
    <property type="match status" value="1"/>
</dbReference>
<comment type="similarity">
    <text evidence="4 12">Belongs to the ARL2BP family.</text>
</comment>
<feature type="compositionally biased region" description="Low complexity" evidence="13">
    <location>
        <begin position="160"/>
        <end position="173"/>
    </location>
</feature>